<feature type="compositionally biased region" description="Polar residues" evidence="1">
    <location>
        <begin position="461"/>
        <end position="478"/>
    </location>
</feature>
<dbReference type="InterPro" id="IPR040256">
    <property type="entry name" value="At4g02000-like"/>
</dbReference>
<keyword evidence="4" id="KW-1185">Reference proteome</keyword>
<organism evidence="3 4">
    <name type="scientific">Cephalotus follicularis</name>
    <name type="common">Albany pitcher plant</name>
    <dbReference type="NCBI Taxonomy" id="3775"/>
    <lineage>
        <taxon>Eukaryota</taxon>
        <taxon>Viridiplantae</taxon>
        <taxon>Streptophyta</taxon>
        <taxon>Embryophyta</taxon>
        <taxon>Tracheophyta</taxon>
        <taxon>Spermatophyta</taxon>
        <taxon>Magnoliopsida</taxon>
        <taxon>eudicotyledons</taxon>
        <taxon>Gunneridae</taxon>
        <taxon>Pentapetalae</taxon>
        <taxon>rosids</taxon>
        <taxon>fabids</taxon>
        <taxon>Oxalidales</taxon>
        <taxon>Cephalotaceae</taxon>
        <taxon>Cephalotus</taxon>
    </lineage>
</organism>
<feature type="region of interest" description="Disordered" evidence="1">
    <location>
        <begin position="1"/>
        <end position="42"/>
    </location>
</feature>
<feature type="region of interest" description="Disordered" evidence="1">
    <location>
        <begin position="602"/>
        <end position="644"/>
    </location>
</feature>
<evidence type="ECO:0000313" key="4">
    <source>
        <dbReference type="Proteomes" id="UP000187406"/>
    </source>
</evidence>
<protein>
    <submittedName>
        <fullName evidence="3">DUF4283 domain-containing protein</fullName>
    </submittedName>
</protein>
<evidence type="ECO:0000313" key="3">
    <source>
        <dbReference type="EMBL" id="GAV68793.1"/>
    </source>
</evidence>
<dbReference type="Proteomes" id="UP000187406">
    <property type="component" value="Unassembled WGS sequence"/>
</dbReference>
<feature type="compositionally biased region" description="Polar residues" evidence="1">
    <location>
        <begin position="287"/>
        <end position="297"/>
    </location>
</feature>
<sequence>MTGGVPPAQPGPDPPDPSHLFALSTSSGPLLQPKPSYKSALGRPSSAPLIPISQLPDVPKIHINPKSPSCLHGMPLVNLSPHDVKLASDFHAYSLIAKFSLLRPPVDLFEHHINSSWGLIQPATVGLLDPKHILIHLHSAEDFAKAWSRESKFFDNRRYLLLIWTADFTKRKDSSLSAMWLRLPGLPLPCQNPAILEIIGNSFGRFLRLDERTKKMKHPMAPRLCVEINLAVKLPEVVVIAIGSKVPFHQKIEYDLRIGYCTFCHLQGHQESICRRKQSKASPQAAEPSTSSPQGNASSLISNVVVVGAALPAGVHRLSARRPNRSHVTNQPAPNPIPPPICQNAQVTSSTHFSNPIPPPSQPTTQTIDPPSLNAVCPTQPAAIPPLVSAPAQSPTPANHQDSGHDSQPIVLHNSFHSLTEDCDFSSLPTLGDPSTLSTPNEPINALPPLLPILPNTPSPANLQTNPADSPSFQNADLSPSLPLDHTPPVQSQQRLTSSNNSALISPSPQHVLHIQDNDPPVMACIQAAHAILASPYQPTQATLYPPLPPFDSPLPTPSTHSADPILALRDASSESLQICTLNTADGMTSSFVSGLPISRTPGSVSSAPKCVPPSGTSRKAKNKGQLKGSIGATKKGAPLPSSS</sequence>
<feature type="compositionally biased region" description="Polar residues" evidence="1">
    <location>
        <begin position="391"/>
        <end position="401"/>
    </location>
</feature>
<gene>
    <name evidence="3" type="ORF">CFOL_v3_12296</name>
</gene>
<evidence type="ECO:0000256" key="1">
    <source>
        <dbReference type="SAM" id="MobiDB-lite"/>
    </source>
</evidence>
<feature type="compositionally biased region" description="Polar residues" evidence="1">
    <location>
        <begin position="489"/>
        <end position="505"/>
    </location>
</feature>
<evidence type="ECO:0000259" key="2">
    <source>
        <dbReference type="Pfam" id="PF14111"/>
    </source>
</evidence>
<dbReference type="InParanoid" id="A0A1Q3BM66"/>
<dbReference type="InterPro" id="IPR025558">
    <property type="entry name" value="DUF4283"/>
</dbReference>
<reference evidence="4" key="1">
    <citation type="submission" date="2016-04" db="EMBL/GenBank/DDBJ databases">
        <title>Cephalotus genome sequencing.</title>
        <authorList>
            <person name="Fukushima K."/>
            <person name="Hasebe M."/>
            <person name="Fang X."/>
        </authorList>
    </citation>
    <scope>NUCLEOTIDE SEQUENCE [LARGE SCALE GENOMIC DNA]</scope>
    <source>
        <strain evidence="4">cv. St1</strain>
    </source>
</reference>
<feature type="compositionally biased region" description="Polar residues" evidence="1">
    <location>
        <begin position="430"/>
        <end position="439"/>
    </location>
</feature>
<feature type="region of interest" description="Disordered" evidence="1">
    <location>
        <begin position="430"/>
        <end position="505"/>
    </location>
</feature>
<dbReference type="PANTHER" id="PTHR31286:SF99">
    <property type="entry name" value="DUF4283 DOMAIN-CONTAINING PROTEIN"/>
    <property type="match status" value="1"/>
</dbReference>
<feature type="region of interest" description="Disordered" evidence="1">
    <location>
        <begin position="275"/>
        <end position="297"/>
    </location>
</feature>
<feature type="domain" description="DUF4283" evidence="2">
    <location>
        <begin position="91"/>
        <end position="168"/>
    </location>
</feature>
<feature type="compositionally biased region" description="Low complexity" evidence="1">
    <location>
        <begin position="363"/>
        <end position="372"/>
    </location>
</feature>
<feature type="compositionally biased region" description="Pro residues" evidence="1">
    <location>
        <begin position="449"/>
        <end position="458"/>
    </location>
</feature>
<dbReference type="AlphaFoldDB" id="A0A1Q3BM66"/>
<feature type="region of interest" description="Disordered" evidence="1">
    <location>
        <begin position="318"/>
        <end position="410"/>
    </location>
</feature>
<dbReference type="PANTHER" id="PTHR31286">
    <property type="entry name" value="GLYCINE-RICH CELL WALL STRUCTURAL PROTEIN 1.8-LIKE"/>
    <property type="match status" value="1"/>
</dbReference>
<dbReference type="EMBL" id="BDDD01000665">
    <property type="protein sequence ID" value="GAV68793.1"/>
    <property type="molecule type" value="Genomic_DNA"/>
</dbReference>
<comment type="caution">
    <text evidence="3">The sequence shown here is derived from an EMBL/GenBank/DDBJ whole genome shotgun (WGS) entry which is preliminary data.</text>
</comment>
<dbReference type="OrthoDB" id="1751950at2759"/>
<proteinExistence type="predicted"/>
<accession>A0A1Q3BM66</accession>
<name>A0A1Q3BM66_CEPFO</name>
<feature type="compositionally biased region" description="Pro residues" evidence="1">
    <location>
        <begin position="7"/>
        <end position="17"/>
    </location>
</feature>
<dbReference type="Pfam" id="PF14111">
    <property type="entry name" value="DUF4283"/>
    <property type="match status" value="1"/>
</dbReference>